<dbReference type="InterPro" id="IPR006260">
    <property type="entry name" value="TonB/TolA_C"/>
</dbReference>
<evidence type="ECO:0000313" key="13">
    <source>
        <dbReference type="Proteomes" id="UP001057498"/>
    </source>
</evidence>
<keyword evidence="8" id="KW-1133">Transmembrane helix</keyword>
<evidence type="ECO:0000256" key="9">
    <source>
        <dbReference type="ARBA" id="ARBA00023136"/>
    </source>
</evidence>
<protein>
    <recommendedName>
        <fullName evidence="11">TonB C-terminal domain-containing protein</fullName>
    </recommendedName>
</protein>
<dbReference type="InterPro" id="IPR051045">
    <property type="entry name" value="TonB-dependent_transducer"/>
</dbReference>
<feature type="domain" description="TonB C-terminal" evidence="11">
    <location>
        <begin position="152"/>
        <end position="243"/>
    </location>
</feature>
<dbReference type="Pfam" id="PF03544">
    <property type="entry name" value="TonB_C"/>
    <property type="match status" value="1"/>
</dbReference>
<keyword evidence="4" id="KW-1003">Cell membrane</keyword>
<evidence type="ECO:0000256" key="8">
    <source>
        <dbReference type="ARBA" id="ARBA00022989"/>
    </source>
</evidence>
<keyword evidence="7" id="KW-0653">Protein transport</keyword>
<comment type="similarity">
    <text evidence="2">Belongs to the TonB family.</text>
</comment>
<dbReference type="Gene3D" id="3.30.1150.10">
    <property type="match status" value="1"/>
</dbReference>
<evidence type="ECO:0000313" key="12">
    <source>
        <dbReference type="EMBL" id="BDI06999.1"/>
    </source>
</evidence>
<dbReference type="PANTHER" id="PTHR33446">
    <property type="entry name" value="PROTEIN TONB-RELATED"/>
    <property type="match status" value="1"/>
</dbReference>
<feature type="region of interest" description="Disordered" evidence="10">
    <location>
        <begin position="110"/>
        <end position="147"/>
    </location>
</feature>
<gene>
    <name evidence="12" type="ORF">CATMQ487_39690</name>
</gene>
<keyword evidence="6" id="KW-0812">Transmembrane</keyword>
<dbReference type="NCBIfam" id="TIGR01352">
    <property type="entry name" value="tonB_Cterm"/>
    <property type="match status" value="1"/>
</dbReference>
<dbReference type="PANTHER" id="PTHR33446:SF2">
    <property type="entry name" value="PROTEIN TONB"/>
    <property type="match status" value="1"/>
</dbReference>
<proteinExistence type="inferred from homology"/>
<sequence length="243" mass="25167">MSTIVTPTPLPGLSTVPPHSADPLGPGAKRALVAGMLGAHLLGGWALLQVPAVRQAAGQFAPMMVDLIAPTPEAPKPPPPPPPKVAPKTPPPPAPVIAAAAPPLPVPAPTFMAPPPPPEPPVLPAPTAPPAPPAPPAPAVPPAPAPAAPRQVVLTDTDWIRVPQLDYPLASKRLREQGVVLVRALIDTRGVPRQVQLQKSSGFARLDQEALGKAATARVKPRTENGVPCEFWIVMPLAFELED</sequence>
<keyword evidence="3" id="KW-0813">Transport</keyword>
<comment type="subcellular location">
    <subcellularLocation>
        <location evidence="1">Cell inner membrane</location>
        <topology evidence="1">Single-pass membrane protein</topology>
        <orientation evidence="1">Periplasmic side</orientation>
    </subcellularLocation>
</comment>
<reference evidence="12" key="1">
    <citation type="submission" date="2022-04" db="EMBL/GenBank/DDBJ databases">
        <title>Whole genome sequence of Sphaerotilus sp. FB-5.</title>
        <authorList>
            <person name="Takeda M."/>
            <person name="Narihara S."/>
            <person name="Akimoto M."/>
            <person name="Akimoto R."/>
            <person name="Nishiyashiki S."/>
            <person name="Murakami T."/>
        </authorList>
    </citation>
    <scope>NUCLEOTIDE SEQUENCE</scope>
    <source>
        <strain evidence="12">FB-5</strain>
    </source>
</reference>
<feature type="compositionally biased region" description="Pro residues" evidence="10">
    <location>
        <begin position="72"/>
        <end position="95"/>
    </location>
</feature>
<evidence type="ECO:0000256" key="10">
    <source>
        <dbReference type="SAM" id="MobiDB-lite"/>
    </source>
</evidence>
<keyword evidence="5" id="KW-0997">Cell inner membrane</keyword>
<keyword evidence="13" id="KW-1185">Reference proteome</keyword>
<evidence type="ECO:0000259" key="11">
    <source>
        <dbReference type="PROSITE" id="PS52015"/>
    </source>
</evidence>
<accession>A0ABM7YR09</accession>
<feature type="region of interest" description="Disordered" evidence="10">
    <location>
        <begin position="71"/>
        <end position="96"/>
    </location>
</feature>
<feature type="region of interest" description="Disordered" evidence="10">
    <location>
        <begin position="1"/>
        <end position="22"/>
    </location>
</feature>
<evidence type="ECO:0000256" key="1">
    <source>
        <dbReference type="ARBA" id="ARBA00004383"/>
    </source>
</evidence>
<organism evidence="12 13">
    <name type="scientific">Sphaerotilus microaerophilus</name>
    <dbReference type="NCBI Taxonomy" id="2914710"/>
    <lineage>
        <taxon>Bacteria</taxon>
        <taxon>Pseudomonadati</taxon>
        <taxon>Pseudomonadota</taxon>
        <taxon>Betaproteobacteria</taxon>
        <taxon>Burkholderiales</taxon>
        <taxon>Sphaerotilaceae</taxon>
        <taxon>Sphaerotilus</taxon>
    </lineage>
</organism>
<evidence type="ECO:0000256" key="3">
    <source>
        <dbReference type="ARBA" id="ARBA00022448"/>
    </source>
</evidence>
<evidence type="ECO:0000256" key="4">
    <source>
        <dbReference type="ARBA" id="ARBA00022475"/>
    </source>
</evidence>
<keyword evidence="9" id="KW-0472">Membrane</keyword>
<dbReference type="Proteomes" id="UP001057498">
    <property type="component" value="Chromosome"/>
</dbReference>
<dbReference type="RefSeq" id="WP_251970228.1">
    <property type="nucleotide sequence ID" value="NZ_AP025730.1"/>
</dbReference>
<evidence type="ECO:0000256" key="5">
    <source>
        <dbReference type="ARBA" id="ARBA00022519"/>
    </source>
</evidence>
<dbReference type="InterPro" id="IPR037682">
    <property type="entry name" value="TonB_C"/>
</dbReference>
<evidence type="ECO:0000256" key="7">
    <source>
        <dbReference type="ARBA" id="ARBA00022927"/>
    </source>
</evidence>
<name>A0ABM7YR09_9BURK</name>
<dbReference type="SUPFAM" id="SSF74653">
    <property type="entry name" value="TolA/TonB C-terminal domain"/>
    <property type="match status" value="1"/>
</dbReference>
<evidence type="ECO:0000256" key="2">
    <source>
        <dbReference type="ARBA" id="ARBA00006555"/>
    </source>
</evidence>
<dbReference type="EMBL" id="AP025730">
    <property type="protein sequence ID" value="BDI06999.1"/>
    <property type="molecule type" value="Genomic_DNA"/>
</dbReference>
<evidence type="ECO:0000256" key="6">
    <source>
        <dbReference type="ARBA" id="ARBA00022692"/>
    </source>
</evidence>
<dbReference type="PROSITE" id="PS52015">
    <property type="entry name" value="TONB_CTD"/>
    <property type="match status" value="1"/>
</dbReference>